<keyword evidence="2 5" id="KW-0689">Ribosomal protein</keyword>
<sequence length="184" mass="21099">MKMKETYQKTIAPKLMKEFKLSNIMEVPRLKKISVNSGMGSYRDSREAVDSLINDLSLITGQRPFPRKSRKSEAGFKMRKNEVVGYAVTLRGDRMWAFLDKFLNVVLPRVRDFRGLNTTSFDENGNYSVGLREHVIFPEVNPNTVKGIRGLQVTVVMEGNNKDHNLALLRELGFPFKKDERKSS</sequence>
<dbReference type="PIRSF" id="PIRSF002161">
    <property type="entry name" value="Ribosomal_L5"/>
    <property type="match status" value="1"/>
</dbReference>
<evidence type="ECO:0000256" key="2">
    <source>
        <dbReference type="ARBA" id="ARBA00022980"/>
    </source>
</evidence>
<dbReference type="InterPro" id="IPR002132">
    <property type="entry name" value="Ribosomal_uL5"/>
</dbReference>
<protein>
    <recommendedName>
        <fullName evidence="4 5">Large ribosomal subunit protein uL5</fullName>
    </recommendedName>
</protein>
<dbReference type="GO" id="GO:0005840">
    <property type="term" value="C:ribosome"/>
    <property type="evidence" value="ECO:0007669"/>
    <property type="project" value="UniProtKB-KW"/>
</dbReference>
<dbReference type="AlphaFoldDB" id="A0A0G0WXJ1"/>
<dbReference type="Proteomes" id="UP000034163">
    <property type="component" value="Unassembled WGS sequence"/>
</dbReference>
<dbReference type="PATRIC" id="fig|1619112.3.peg.175"/>
<dbReference type="InterPro" id="IPR031310">
    <property type="entry name" value="Ribosomal_uL5_N"/>
</dbReference>
<evidence type="ECO:0000259" key="8">
    <source>
        <dbReference type="Pfam" id="PF00673"/>
    </source>
</evidence>
<dbReference type="FunFam" id="3.30.1440.10:FF:000001">
    <property type="entry name" value="50S ribosomal protein L5"/>
    <property type="match status" value="1"/>
</dbReference>
<reference evidence="9 10" key="1">
    <citation type="journal article" date="2015" name="Nature">
        <title>rRNA introns, odd ribosomes, and small enigmatic genomes across a large radiation of phyla.</title>
        <authorList>
            <person name="Brown C.T."/>
            <person name="Hug L.A."/>
            <person name="Thomas B.C."/>
            <person name="Sharon I."/>
            <person name="Castelle C.J."/>
            <person name="Singh A."/>
            <person name="Wilkins M.J."/>
            <person name="Williams K.H."/>
            <person name="Banfield J.F."/>
        </authorList>
    </citation>
    <scope>NUCLEOTIDE SEQUENCE [LARGE SCALE GENOMIC DNA]</scope>
</reference>
<dbReference type="SUPFAM" id="SSF55282">
    <property type="entry name" value="RL5-like"/>
    <property type="match status" value="1"/>
</dbReference>
<keyword evidence="5" id="KW-0699">rRNA-binding</keyword>
<dbReference type="GO" id="GO:0003735">
    <property type="term" value="F:structural constituent of ribosome"/>
    <property type="evidence" value="ECO:0007669"/>
    <property type="project" value="InterPro"/>
</dbReference>
<comment type="caution">
    <text evidence="9">The sequence shown here is derived from an EMBL/GenBank/DDBJ whole genome shotgun (WGS) entry which is preliminary data.</text>
</comment>
<dbReference type="HAMAP" id="MF_01333_B">
    <property type="entry name" value="Ribosomal_uL5_B"/>
    <property type="match status" value="1"/>
</dbReference>
<comment type="function">
    <text evidence="5">This is 1 of the proteins that bind and probably mediate the attachment of the 5S RNA into the large ribosomal subunit, where it forms part of the central protuberance. In the 70S ribosome it contacts protein S13 of the 30S subunit (bridge B1b), connecting the 2 subunits; this bridge is implicated in subunit movement. Contacts the P site tRNA; the 5S rRNA and some of its associated proteins might help stabilize positioning of ribosome-bound tRNAs.</text>
</comment>
<dbReference type="InterPro" id="IPR020930">
    <property type="entry name" value="Ribosomal_uL5_bac-type"/>
</dbReference>
<evidence type="ECO:0000259" key="7">
    <source>
        <dbReference type="Pfam" id="PF00281"/>
    </source>
</evidence>
<evidence type="ECO:0000256" key="3">
    <source>
        <dbReference type="ARBA" id="ARBA00023274"/>
    </source>
</evidence>
<keyword evidence="5" id="KW-0820">tRNA-binding</keyword>
<accession>A0A0G0WXJ1</accession>
<evidence type="ECO:0000256" key="4">
    <source>
        <dbReference type="ARBA" id="ARBA00035245"/>
    </source>
</evidence>
<comment type="subunit">
    <text evidence="5">Part of the 50S ribosomal subunit; part of the 5S rRNA/L5/L18/L25 subcomplex. Contacts the 5S rRNA and the P site tRNA. Forms a bridge to the 30S subunit in the 70S ribosome.</text>
</comment>
<dbReference type="InterPro" id="IPR022803">
    <property type="entry name" value="Ribosomal_uL5_dom_sf"/>
</dbReference>
<evidence type="ECO:0000313" key="10">
    <source>
        <dbReference type="Proteomes" id="UP000034163"/>
    </source>
</evidence>
<evidence type="ECO:0000313" key="9">
    <source>
        <dbReference type="EMBL" id="KKS17470.1"/>
    </source>
</evidence>
<dbReference type="EMBL" id="LCBS01000002">
    <property type="protein sequence ID" value="KKS17470.1"/>
    <property type="molecule type" value="Genomic_DNA"/>
</dbReference>
<comment type="similarity">
    <text evidence="1 5 6">Belongs to the universal ribosomal protein uL5 family.</text>
</comment>
<feature type="domain" description="Large ribosomal subunit protein uL5 N-terminal" evidence="7">
    <location>
        <begin position="23"/>
        <end position="79"/>
    </location>
</feature>
<dbReference type="InterPro" id="IPR031309">
    <property type="entry name" value="Ribosomal_uL5_C"/>
</dbReference>
<proteinExistence type="inferred from homology"/>
<name>A0A0G0WXJ1_UNCKA</name>
<keyword evidence="3 5" id="KW-0687">Ribonucleoprotein</keyword>
<dbReference type="PANTHER" id="PTHR11994">
    <property type="entry name" value="60S RIBOSOMAL PROTEIN L11-RELATED"/>
    <property type="match status" value="1"/>
</dbReference>
<dbReference type="Pfam" id="PF00673">
    <property type="entry name" value="Ribosomal_L5_C"/>
    <property type="match status" value="1"/>
</dbReference>
<gene>
    <name evidence="5" type="primary">rplE</name>
    <name evidence="9" type="ORF">UU72_C0002G0053</name>
</gene>
<evidence type="ECO:0000256" key="6">
    <source>
        <dbReference type="RuleBase" id="RU003930"/>
    </source>
</evidence>
<dbReference type="NCBIfam" id="NF000585">
    <property type="entry name" value="PRK00010.1"/>
    <property type="match status" value="1"/>
</dbReference>
<dbReference type="Gene3D" id="3.30.1440.10">
    <property type="match status" value="1"/>
</dbReference>
<organism evidence="9 10">
    <name type="scientific">candidate division WWE3 bacterium GW2011_GWB1_41_6</name>
    <dbReference type="NCBI Taxonomy" id="1619112"/>
    <lineage>
        <taxon>Bacteria</taxon>
        <taxon>Katanobacteria</taxon>
    </lineage>
</organism>
<dbReference type="GO" id="GO:0000049">
    <property type="term" value="F:tRNA binding"/>
    <property type="evidence" value="ECO:0007669"/>
    <property type="project" value="UniProtKB-UniRule"/>
</dbReference>
<evidence type="ECO:0000256" key="1">
    <source>
        <dbReference type="ARBA" id="ARBA00008553"/>
    </source>
</evidence>
<dbReference type="GO" id="GO:1990904">
    <property type="term" value="C:ribonucleoprotein complex"/>
    <property type="evidence" value="ECO:0007669"/>
    <property type="project" value="UniProtKB-KW"/>
</dbReference>
<keyword evidence="5" id="KW-0694">RNA-binding</keyword>
<evidence type="ECO:0000256" key="5">
    <source>
        <dbReference type="HAMAP-Rule" id="MF_01333"/>
    </source>
</evidence>
<dbReference type="GO" id="GO:0019843">
    <property type="term" value="F:rRNA binding"/>
    <property type="evidence" value="ECO:0007669"/>
    <property type="project" value="UniProtKB-UniRule"/>
</dbReference>
<dbReference type="GO" id="GO:0006412">
    <property type="term" value="P:translation"/>
    <property type="evidence" value="ECO:0007669"/>
    <property type="project" value="UniProtKB-UniRule"/>
</dbReference>
<feature type="domain" description="Large ribosomal subunit protein uL5 C-terminal" evidence="8">
    <location>
        <begin position="84"/>
        <end position="176"/>
    </location>
</feature>
<dbReference type="Pfam" id="PF00281">
    <property type="entry name" value="Ribosomal_L5"/>
    <property type="match status" value="1"/>
</dbReference>